<reference key="1">
    <citation type="submission" date="2017-08" db="EMBL/GenBank/DDBJ databases">
        <title>A dynamic microbial community with high functional redundancy inhabits the cold, oxic subseafloor aquifer.</title>
        <authorList>
            <person name="Tully B.J."/>
            <person name="Wheat C.G."/>
            <person name="Glazer B.T."/>
            <person name="Huber J.A."/>
        </authorList>
    </citation>
    <scope>NUCLEOTIDE SEQUENCE [LARGE SCALE GENOMIC DNA]</scope>
</reference>
<reference evidence="2" key="2">
    <citation type="journal article" date="2018" name="ISME J.">
        <title>A dynamic microbial community with high functional redundancy inhabits the cold, oxic subseafloor aquifer.</title>
        <authorList>
            <person name="Tully B.J."/>
            <person name="Wheat C.G."/>
            <person name="Glazer B.T."/>
            <person name="Huber J.A."/>
        </authorList>
    </citation>
    <scope>NUCLEOTIDE SEQUENCE</scope>
    <source>
        <strain evidence="2">NORP83</strain>
    </source>
</reference>
<dbReference type="AlphaFoldDB" id="A0A2A4Z1C7"/>
<comment type="caution">
    <text evidence="2">The sequence shown here is derived from an EMBL/GenBank/DDBJ whole genome shotgun (WGS) entry which is preliminary data.</text>
</comment>
<evidence type="ECO:0008006" key="3">
    <source>
        <dbReference type="Google" id="ProtNLM"/>
    </source>
</evidence>
<feature type="region of interest" description="Disordered" evidence="1">
    <location>
        <begin position="129"/>
        <end position="159"/>
    </location>
</feature>
<dbReference type="GO" id="GO:0044780">
    <property type="term" value="P:bacterial-type flagellum assembly"/>
    <property type="evidence" value="ECO:0007669"/>
    <property type="project" value="InterPro"/>
</dbReference>
<feature type="compositionally biased region" description="Polar residues" evidence="1">
    <location>
        <begin position="131"/>
        <end position="159"/>
    </location>
</feature>
<protein>
    <recommendedName>
        <fullName evidence="3">Flagellar protein FlgN</fullName>
    </recommendedName>
</protein>
<name>A0A2A4Z1C7_9PROT</name>
<organism evidence="2">
    <name type="scientific">OCS116 cluster bacterium</name>
    <dbReference type="NCBI Taxonomy" id="2030921"/>
    <lineage>
        <taxon>Bacteria</taxon>
        <taxon>Pseudomonadati</taxon>
        <taxon>Pseudomonadota</taxon>
        <taxon>Alphaproteobacteria</taxon>
        <taxon>OCS116 cluster</taxon>
    </lineage>
</organism>
<evidence type="ECO:0000256" key="1">
    <source>
        <dbReference type="SAM" id="MobiDB-lite"/>
    </source>
</evidence>
<proteinExistence type="predicted"/>
<dbReference type="SUPFAM" id="SSF140566">
    <property type="entry name" value="FlgN-like"/>
    <property type="match status" value="1"/>
</dbReference>
<sequence>MQNNSNKSNALIQNRNQAMIFCTDMHEILARLQDILNQETARLRANDLTVLAELHEEKTQLIETYSYFANIFKSNRQGLSQYAPDKIAKLRIVIEHFQESLRRNHIAIDAQQQVALGIMETITRHVENKQRPTTYGNPMAPQNTQRQNRSTSLALNVSI</sequence>
<gene>
    <name evidence="2" type="ORF">COB13_09185</name>
</gene>
<dbReference type="EMBL" id="NVUS01000010">
    <property type="protein sequence ID" value="PCJ00772.1"/>
    <property type="molecule type" value="Genomic_DNA"/>
</dbReference>
<dbReference type="InterPro" id="IPR036679">
    <property type="entry name" value="FlgN-like_sf"/>
</dbReference>
<evidence type="ECO:0000313" key="2">
    <source>
        <dbReference type="EMBL" id="PCJ00772.1"/>
    </source>
</evidence>
<accession>A0A2A4Z1C7</accession>